<name>A0A225DRV6_9BACT</name>
<proteinExistence type="predicted"/>
<reference evidence="2" key="1">
    <citation type="submission" date="2017-06" db="EMBL/GenBank/DDBJ databases">
        <title>Genome analysis of Fimbriiglobus ruber SP5, the first member of the order Planctomycetales with confirmed chitinolytic capability.</title>
        <authorList>
            <person name="Ravin N.V."/>
            <person name="Rakitin A.L."/>
            <person name="Ivanova A.A."/>
            <person name="Beletsky A.V."/>
            <person name="Kulichevskaya I.S."/>
            <person name="Mardanov A.V."/>
            <person name="Dedysh S.N."/>
        </authorList>
    </citation>
    <scope>NUCLEOTIDE SEQUENCE [LARGE SCALE GENOMIC DNA]</scope>
    <source>
        <strain evidence="2">SP5</strain>
    </source>
</reference>
<comment type="caution">
    <text evidence="1">The sequence shown here is derived from an EMBL/GenBank/DDBJ whole genome shotgun (WGS) entry which is preliminary data.</text>
</comment>
<evidence type="ECO:0000313" key="1">
    <source>
        <dbReference type="EMBL" id="OWK40316.1"/>
    </source>
</evidence>
<protein>
    <submittedName>
        <fullName evidence="1">Mobile element protein</fullName>
    </submittedName>
</protein>
<keyword evidence="2" id="KW-1185">Reference proteome</keyword>
<organism evidence="1 2">
    <name type="scientific">Fimbriiglobus ruber</name>
    <dbReference type="NCBI Taxonomy" id="1908690"/>
    <lineage>
        <taxon>Bacteria</taxon>
        <taxon>Pseudomonadati</taxon>
        <taxon>Planctomycetota</taxon>
        <taxon>Planctomycetia</taxon>
        <taxon>Gemmatales</taxon>
        <taxon>Gemmataceae</taxon>
        <taxon>Fimbriiglobus</taxon>
    </lineage>
</organism>
<dbReference type="Proteomes" id="UP000214646">
    <property type="component" value="Unassembled WGS sequence"/>
</dbReference>
<sequence length="240" mass="26096">MIVCEPTLLVDVAVVVSLTTLAYDKAADDGKVHDLLHDAGIQPVIQIRACWKGGEREEVIGGRIPLHVVHDEAGTVYCYDTVSPVPVRRAMSSPGHESSRGTLKYRCPAKVEGFACPNDATCNRRMLYGRTVRVPQEDDLRRFPSIPRAPPQFERLDTGRTAVERVNAQLKIFWDLGDGNVVGSRRFHAHVGAVLVVHLAFATLLASAQRGEGSFGDRKLSPIGAKLQAMTADEAAVMSG</sequence>
<dbReference type="EMBL" id="NIDE01000008">
    <property type="protein sequence ID" value="OWK40316.1"/>
    <property type="molecule type" value="Genomic_DNA"/>
</dbReference>
<dbReference type="AlphaFoldDB" id="A0A225DRV6"/>
<accession>A0A225DRV6</accession>
<evidence type="ECO:0000313" key="2">
    <source>
        <dbReference type="Proteomes" id="UP000214646"/>
    </source>
</evidence>
<gene>
    <name evidence="1" type="ORF">FRUB_05235</name>
</gene>